<comment type="caution">
    <text evidence="3">The sequence shown here is derived from an EMBL/GenBank/DDBJ whole genome shotgun (WGS) entry which is preliminary data.</text>
</comment>
<evidence type="ECO:0000313" key="4">
    <source>
        <dbReference type="Proteomes" id="UP001175261"/>
    </source>
</evidence>
<sequence>MGLMSNPLRRQEPRLPTYERVNAQTKERFSEDDFTSSEDDYDDEEDDDLEQLPSRISPGSSRNTSGSMSSGRLLVPKRHPQPQRNRFSTLYPYRLPNKVTRYLCIILSGTVILMIISLIRASQVENWKVQNGKVDARPKAPPVWDKFPFLERYYGGVRTVVPFNESLPEYPESDEPAPLKSESQPSNAEETAAAKRDVPQSKPWEAYPGRNVESEMEECFIDAAKTIRVPPLRFLEGRPKGFPRHVVGSYDLLKLPEDICFERFGRYGPYGFGYSIRSGGLGTGETGENEGSAAIWDETARVDYRTVDWADVQRRCFRQNSHRFEKLPPRVPTSHGFFIDDEARPKSVASKSQPRAEPTLAKSVEVTPAVAPPAESSPTFVKSTQGKTKEESPETHAPVQKKARTAVVIRCWDEYLFREDDIANVRSMITELALASGGRYDVHLLIQVKNDAAHPIWADHEAYEERIKESIPEEFRGLVTLWTETQMLSLYQGIYDNWARGPDLPVHGVYRGLTMAMQHFAYLHPEYEFFWQWEMDVRYTGHYYDFFTKLEEWAKEQPRKGLWERSARFYFPDVHGSWDDFSQRSRIETEIGVTSADNIWRKVPGMDNKASKKQGKSIWGPVRAPDDNDWFRPQDDPSPPTPYEKDSHVWGKGEEADLITLNPIFDPDGTTWGLKDDITGFNRSQPQPPRRASIITTSRLSRRLLLTMHKMTAYKKQFAFPEMWPATVALQHGFKAVYAPHPVYVDRAWPIEFMAGTFNAGSSGSSGGSRTSVFGEREHNMHGTTWFYNSGFAPNLYRRWLGLKVNNDGGEEFELTEDKSKIGKGGVGNMPGGEGRMCLPPMLLHPIKEVELPVEVPPEPAKDESGKDHPVGLDPNA</sequence>
<evidence type="ECO:0000256" key="2">
    <source>
        <dbReference type="SAM" id="Phobius"/>
    </source>
</evidence>
<feature type="region of interest" description="Disordered" evidence="1">
    <location>
        <begin position="605"/>
        <end position="648"/>
    </location>
</feature>
<feature type="region of interest" description="Disordered" evidence="1">
    <location>
        <begin position="335"/>
        <end position="399"/>
    </location>
</feature>
<proteinExistence type="predicted"/>
<organism evidence="3 4">
    <name type="scientific">Sarocladium strictum</name>
    <name type="common">Black bundle disease fungus</name>
    <name type="synonym">Acremonium strictum</name>
    <dbReference type="NCBI Taxonomy" id="5046"/>
    <lineage>
        <taxon>Eukaryota</taxon>
        <taxon>Fungi</taxon>
        <taxon>Dikarya</taxon>
        <taxon>Ascomycota</taxon>
        <taxon>Pezizomycotina</taxon>
        <taxon>Sordariomycetes</taxon>
        <taxon>Hypocreomycetidae</taxon>
        <taxon>Hypocreales</taxon>
        <taxon>Sarocladiaceae</taxon>
        <taxon>Sarocladium</taxon>
    </lineage>
</organism>
<keyword evidence="2" id="KW-0472">Membrane</keyword>
<dbReference type="EMBL" id="JAPDFR010000001">
    <property type="protein sequence ID" value="KAK0392606.1"/>
    <property type="molecule type" value="Genomic_DNA"/>
</dbReference>
<dbReference type="AlphaFoldDB" id="A0AA39GT12"/>
<reference evidence="3" key="1">
    <citation type="submission" date="2022-10" db="EMBL/GenBank/DDBJ databases">
        <title>Determination and structural analysis of whole genome sequence of Sarocladium strictum F4-1.</title>
        <authorList>
            <person name="Hu L."/>
            <person name="Jiang Y."/>
        </authorList>
    </citation>
    <scope>NUCLEOTIDE SEQUENCE</scope>
    <source>
        <strain evidence="3">F4-1</strain>
    </source>
</reference>
<dbReference type="PANTHER" id="PTHR36205:SF1">
    <property type="entry name" value="MAJOR FACILITATOR SUPERFAMILY TRANSPORTER"/>
    <property type="match status" value="1"/>
</dbReference>
<evidence type="ECO:0000256" key="1">
    <source>
        <dbReference type="SAM" id="MobiDB-lite"/>
    </source>
</evidence>
<feature type="region of interest" description="Disordered" evidence="1">
    <location>
        <begin position="853"/>
        <end position="877"/>
    </location>
</feature>
<dbReference type="Proteomes" id="UP001175261">
    <property type="component" value="Unassembled WGS sequence"/>
</dbReference>
<name>A0AA39GT12_SARSR</name>
<keyword evidence="4" id="KW-1185">Reference proteome</keyword>
<keyword evidence="2" id="KW-1133">Transmembrane helix</keyword>
<accession>A0AA39GT12</accession>
<protein>
    <submittedName>
        <fullName evidence="3">Uncharacterized protein</fullName>
    </submittedName>
</protein>
<dbReference type="InterPro" id="IPR021822">
    <property type="entry name" value="DUF3405"/>
</dbReference>
<feature type="compositionally biased region" description="Acidic residues" evidence="1">
    <location>
        <begin position="32"/>
        <end position="50"/>
    </location>
</feature>
<feature type="transmembrane region" description="Helical" evidence="2">
    <location>
        <begin position="102"/>
        <end position="121"/>
    </location>
</feature>
<evidence type="ECO:0000313" key="3">
    <source>
        <dbReference type="EMBL" id="KAK0392606.1"/>
    </source>
</evidence>
<feature type="compositionally biased region" description="Basic and acidic residues" evidence="1">
    <location>
        <begin position="624"/>
        <end position="635"/>
    </location>
</feature>
<dbReference type="Pfam" id="PF11885">
    <property type="entry name" value="DUF3405"/>
    <property type="match status" value="1"/>
</dbReference>
<feature type="compositionally biased region" description="Basic and acidic residues" evidence="1">
    <location>
        <begin position="860"/>
        <end position="871"/>
    </location>
</feature>
<dbReference type="PANTHER" id="PTHR36205">
    <property type="entry name" value="CHROMOSOME 19, WHOLE GENOME SHOTGUN SEQUENCE"/>
    <property type="match status" value="1"/>
</dbReference>
<feature type="region of interest" description="Disordered" evidence="1">
    <location>
        <begin position="1"/>
        <end position="85"/>
    </location>
</feature>
<gene>
    <name evidence="3" type="ORF">NLU13_2101</name>
</gene>
<keyword evidence="2" id="KW-0812">Transmembrane</keyword>
<feature type="compositionally biased region" description="Polar residues" evidence="1">
    <location>
        <begin position="376"/>
        <end position="386"/>
    </location>
</feature>
<feature type="region of interest" description="Disordered" evidence="1">
    <location>
        <begin position="167"/>
        <end position="207"/>
    </location>
</feature>
<feature type="compositionally biased region" description="Low complexity" evidence="1">
    <location>
        <begin position="57"/>
        <end position="71"/>
    </location>
</feature>